<proteinExistence type="predicted"/>
<feature type="chain" id="PRO_5045122682" evidence="2">
    <location>
        <begin position="39"/>
        <end position="421"/>
    </location>
</feature>
<name>A0ABQ4DEF8_9CELL</name>
<dbReference type="PROSITE" id="PS51257">
    <property type="entry name" value="PROKAR_LIPOPROTEIN"/>
    <property type="match status" value="1"/>
</dbReference>
<dbReference type="InterPro" id="IPR011041">
    <property type="entry name" value="Quinoprot_gluc/sorb_DH_b-prop"/>
</dbReference>
<feature type="domain" description="Glucose/Sorbosone dehydrogenase" evidence="3">
    <location>
        <begin position="91"/>
        <end position="405"/>
    </location>
</feature>
<evidence type="ECO:0000256" key="1">
    <source>
        <dbReference type="SAM" id="MobiDB-lite"/>
    </source>
</evidence>
<feature type="region of interest" description="Disordered" evidence="1">
    <location>
        <begin position="45"/>
        <end position="73"/>
    </location>
</feature>
<evidence type="ECO:0000313" key="5">
    <source>
        <dbReference type="Proteomes" id="UP000618382"/>
    </source>
</evidence>
<accession>A0ABQ4DEF8</accession>
<reference evidence="4 5" key="1">
    <citation type="submission" date="2021-01" db="EMBL/GenBank/DDBJ databases">
        <title>Whole genome shotgun sequence of Cellulomonas oligotrophica NBRC 109435.</title>
        <authorList>
            <person name="Komaki H."/>
            <person name="Tamura T."/>
        </authorList>
    </citation>
    <scope>NUCLEOTIDE SEQUENCE [LARGE SCALE GENOMIC DNA]</scope>
    <source>
        <strain evidence="4 5">NBRC 109435</strain>
    </source>
</reference>
<evidence type="ECO:0000313" key="4">
    <source>
        <dbReference type="EMBL" id="GIG34105.1"/>
    </source>
</evidence>
<dbReference type="Gene3D" id="2.120.10.30">
    <property type="entry name" value="TolB, C-terminal domain"/>
    <property type="match status" value="1"/>
</dbReference>
<sequence length="421" mass="42102">MRARGGPWHGAARGGRAGLAPVLLGLALAAGCTAPAPAPTAVASASVAPPTATRTAPATRAPGPTPSPAPTVRDVPTVQVRSVEEVASGLAVPWGLAFLPDGRAVVTLRDAARLVLVAADGTVTDVTGPGADEVAAATVPRSEGGLLGVAVVPGAEPGGPVDVVLHLTAAQDNRVLRATLDGSVLGPTRVLVEGIPKGANHNGGRLAFGPDGHLYVTTGDTYATGLAPDPASLGGKVLRVTADGAPAPGNPDPSSPVWTRGHRNVQGIGWAPDGRAVASEFGQDTWDELNVLHAGADYGWPAVEGTGGAASGFVDPVAVWSTDEASPSGLAVTDEGVYLAGLRGRTLWRVPLRPVPAGALDDPAADAAGFGEPQPLLAGEHGRLRAVEVAPDGSLWVLTGNTDGRGDPAPGDDRVLRVEVG</sequence>
<dbReference type="PANTHER" id="PTHR19328">
    <property type="entry name" value="HEDGEHOG-INTERACTING PROTEIN"/>
    <property type="match status" value="1"/>
</dbReference>
<dbReference type="InterPro" id="IPR012938">
    <property type="entry name" value="Glc/Sorbosone_DH"/>
</dbReference>
<keyword evidence="5" id="KW-1185">Reference proteome</keyword>
<protein>
    <submittedName>
        <fullName evidence="4">Oxidoreductase</fullName>
    </submittedName>
</protein>
<feature type="compositionally biased region" description="Low complexity" evidence="1">
    <location>
        <begin position="45"/>
        <end position="62"/>
    </location>
</feature>
<evidence type="ECO:0000259" key="3">
    <source>
        <dbReference type="Pfam" id="PF07995"/>
    </source>
</evidence>
<comment type="caution">
    <text evidence="4">The sequence shown here is derived from an EMBL/GenBank/DDBJ whole genome shotgun (WGS) entry which is preliminary data.</text>
</comment>
<organism evidence="4 5">
    <name type="scientific">Cellulomonas oligotrophica</name>
    <dbReference type="NCBI Taxonomy" id="931536"/>
    <lineage>
        <taxon>Bacteria</taxon>
        <taxon>Bacillati</taxon>
        <taxon>Actinomycetota</taxon>
        <taxon>Actinomycetes</taxon>
        <taxon>Micrococcales</taxon>
        <taxon>Cellulomonadaceae</taxon>
        <taxon>Cellulomonas</taxon>
    </lineage>
</organism>
<dbReference type="Pfam" id="PF07995">
    <property type="entry name" value="GSDH"/>
    <property type="match status" value="1"/>
</dbReference>
<dbReference type="Proteomes" id="UP000618382">
    <property type="component" value="Unassembled WGS sequence"/>
</dbReference>
<evidence type="ECO:0000256" key="2">
    <source>
        <dbReference type="SAM" id="SignalP"/>
    </source>
</evidence>
<keyword evidence="2" id="KW-0732">Signal</keyword>
<dbReference type="SUPFAM" id="SSF50952">
    <property type="entry name" value="Soluble quinoprotein glucose dehydrogenase"/>
    <property type="match status" value="1"/>
</dbReference>
<dbReference type="EMBL" id="BONN01000012">
    <property type="protein sequence ID" value="GIG34105.1"/>
    <property type="molecule type" value="Genomic_DNA"/>
</dbReference>
<dbReference type="InterPro" id="IPR011042">
    <property type="entry name" value="6-blade_b-propeller_TolB-like"/>
</dbReference>
<feature type="signal peptide" evidence="2">
    <location>
        <begin position="1"/>
        <end position="38"/>
    </location>
</feature>
<dbReference type="PANTHER" id="PTHR19328:SF13">
    <property type="entry name" value="HIPL1 PROTEIN"/>
    <property type="match status" value="1"/>
</dbReference>
<gene>
    <name evidence="4" type="ORF">Col01nite_32640</name>
</gene>